<reference evidence="2 3" key="1">
    <citation type="submission" date="2023-02" db="EMBL/GenBank/DDBJ databases">
        <title>Genome sequence of Lacticaseibacillus sp. KACC 23028.</title>
        <authorList>
            <person name="Kim S."/>
            <person name="Heo J."/>
            <person name="Kwon S.-W."/>
        </authorList>
    </citation>
    <scope>NUCLEOTIDE SEQUENCE [LARGE SCALE GENOMIC DNA]</scope>
    <source>
        <strain evidence="2 3">KACC 23028</strain>
    </source>
</reference>
<dbReference type="RefSeq" id="WP_274260655.1">
    <property type="nucleotide sequence ID" value="NZ_CP117884.1"/>
</dbReference>
<proteinExistence type="predicted"/>
<feature type="transmembrane region" description="Helical" evidence="1">
    <location>
        <begin position="12"/>
        <end position="31"/>
    </location>
</feature>
<sequence>MMKQNMYRYLTFGMPVGFGVVSLIMFIWFTIARDVTMATVTYSLLPVSFGILIAMIARVTNRMQHTNRHRE</sequence>
<dbReference type="EMBL" id="CP117884">
    <property type="protein sequence ID" value="WDF82897.1"/>
    <property type="molecule type" value="Genomic_DNA"/>
</dbReference>
<keyword evidence="1" id="KW-0812">Transmembrane</keyword>
<organism evidence="2 3">
    <name type="scientific">Lacticaseibacillus pabuli</name>
    <dbReference type="NCBI Taxonomy" id="3025672"/>
    <lineage>
        <taxon>Bacteria</taxon>
        <taxon>Bacillati</taxon>
        <taxon>Bacillota</taxon>
        <taxon>Bacilli</taxon>
        <taxon>Lactobacillales</taxon>
        <taxon>Lactobacillaceae</taxon>
        <taxon>Lacticaseibacillus</taxon>
    </lineage>
</organism>
<keyword evidence="3" id="KW-1185">Reference proteome</keyword>
<feature type="transmembrane region" description="Helical" evidence="1">
    <location>
        <begin position="37"/>
        <end position="60"/>
    </location>
</feature>
<evidence type="ECO:0000313" key="2">
    <source>
        <dbReference type="EMBL" id="WDF82897.1"/>
    </source>
</evidence>
<keyword evidence="1" id="KW-1133">Transmembrane helix</keyword>
<keyword evidence="1" id="KW-0472">Membrane</keyword>
<gene>
    <name evidence="2" type="ORF">PQ472_01250</name>
</gene>
<name>A0ABY7WV92_9LACO</name>
<evidence type="ECO:0000256" key="1">
    <source>
        <dbReference type="SAM" id="Phobius"/>
    </source>
</evidence>
<accession>A0ABY7WV92</accession>
<protein>
    <submittedName>
        <fullName evidence="2">Uncharacterized protein</fullName>
    </submittedName>
</protein>
<dbReference type="Proteomes" id="UP001220377">
    <property type="component" value="Chromosome"/>
</dbReference>
<evidence type="ECO:0000313" key="3">
    <source>
        <dbReference type="Proteomes" id="UP001220377"/>
    </source>
</evidence>